<sequence>MASIGQQLLDVPFGEMVTSLALSIAEAQYELDLVGVEIAQMMAGEEVVPDPDDPEKKIAVTVDFGDQKGLSLLELGFTPSFYQFVDTVIEVKVSINMTSSQEFKTASSTKSVSAGGVFFGFGGTAKATATSVSASYASKYSYSAEGSSLIRTKLVPVPPPTVLEERIRALLASREEE</sequence>
<evidence type="ECO:0000313" key="1">
    <source>
        <dbReference type="EMBL" id="ASJ71979.1"/>
    </source>
</evidence>
<proteinExistence type="predicted"/>
<dbReference type="EMBL" id="CP018632">
    <property type="protein sequence ID" value="ASJ71979.1"/>
    <property type="molecule type" value="Genomic_DNA"/>
</dbReference>
<name>A0A2Z2NLF2_9GAMM</name>
<dbReference type="AlphaFoldDB" id="A0A2Z2NLF2"/>
<reference evidence="1 2" key="1">
    <citation type="submission" date="2016-12" db="EMBL/GenBank/DDBJ databases">
        <authorList>
            <person name="Song W.-J."/>
            <person name="Kurnit D.M."/>
        </authorList>
    </citation>
    <scope>NUCLEOTIDE SEQUENCE [LARGE SCALE GENOMIC DNA]</scope>
    <source>
        <strain evidence="1 2">IMCC3135</strain>
    </source>
</reference>
<dbReference type="KEGG" id="gai:IMCC3135_09410"/>
<keyword evidence="2" id="KW-1185">Reference proteome</keyword>
<dbReference type="Proteomes" id="UP000250079">
    <property type="component" value="Chromosome"/>
</dbReference>
<accession>A0A2Z2NLF2</accession>
<gene>
    <name evidence="1" type="ORF">IMCC3135_09410</name>
</gene>
<organism evidence="1 2">
    <name type="scientific">Granulosicoccus antarcticus IMCC3135</name>
    <dbReference type="NCBI Taxonomy" id="1192854"/>
    <lineage>
        <taxon>Bacteria</taxon>
        <taxon>Pseudomonadati</taxon>
        <taxon>Pseudomonadota</taxon>
        <taxon>Gammaproteobacteria</taxon>
        <taxon>Chromatiales</taxon>
        <taxon>Granulosicoccaceae</taxon>
        <taxon>Granulosicoccus</taxon>
    </lineage>
</organism>
<evidence type="ECO:0000313" key="2">
    <source>
        <dbReference type="Proteomes" id="UP000250079"/>
    </source>
</evidence>
<dbReference type="RefSeq" id="WP_088917347.1">
    <property type="nucleotide sequence ID" value="NZ_CP018632.1"/>
</dbReference>
<protein>
    <submittedName>
        <fullName evidence="1">Uncharacterized protein</fullName>
    </submittedName>
</protein>
<dbReference type="OrthoDB" id="7594941at2"/>